<dbReference type="EMBL" id="JACCEW010000003">
    <property type="protein sequence ID" value="NYT37514.1"/>
    <property type="molecule type" value="Genomic_DNA"/>
</dbReference>
<keyword evidence="10" id="KW-1185">Reference proteome</keyword>
<dbReference type="Proteomes" id="UP000580517">
    <property type="component" value="Unassembled WGS sequence"/>
</dbReference>
<dbReference type="PANTHER" id="PTHR43827:SF3">
    <property type="entry name" value="NADP-DEPENDENT OXIDOREDUCTASE DOMAIN-CONTAINING PROTEIN"/>
    <property type="match status" value="1"/>
</dbReference>
<evidence type="ECO:0000256" key="2">
    <source>
        <dbReference type="ARBA" id="ARBA00022857"/>
    </source>
</evidence>
<sequence>MAGKQNIVSFHDGRSAPQLGFGTWQIENDAAPSVIRAALETGYRSIDTAAIYGNEAGVGKGIATSGVARDDIFLATKLWNDRHGHDTARAAFIESLEKLGTEYVDLYLIHWPVPKNDLYIQAWETLIQLRDEGLAKSIGVCNFNINHLQRLLDETGVLPVVNQIELHPHFQQTELRQFHAEHDIVTEAWSPLGRGQLWEDPELTAIARKHGRTVAQIMLGWHLQLGNMVIPKTVTPERMRENFDAFDFVLDEEDMAAIAALDRPDGRSGPDPELFRLPKG</sequence>
<evidence type="ECO:0000256" key="5">
    <source>
        <dbReference type="PIRSR" id="PIRSR000097-1"/>
    </source>
</evidence>
<dbReference type="FunFam" id="3.20.20.100:FF:000002">
    <property type="entry name" value="2,5-diketo-D-gluconic acid reductase A"/>
    <property type="match status" value="1"/>
</dbReference>
<dbReference type="OrthoDB" id="9804790at2"/>
<evidence type="ECO:0000256" key="3">
    <source>
        <dbReference type="ARBA" id="ARBA00023002"/>
    </source>
</evidence>
<feature type="site" description="Lowers pKa of active site Tyr" evidence="7">
    <location>
        <position position="77"/>
    </location>
</feature>
<dbReference type="Pfam" id="PF00248">
    <property type="entry name" value="Aldo_ket_red"/>
    <property type="match status" value="1"/>
</dbReference>
<dbReference type="AlphaFoldDB" id="A0A853F9Z4"/>
<keyword evidence="3" id="KW-0560">Oxidoreductase</keyword>
<gene>
    <name evidence="9" type="ORF">H0A68_11570</name>
</gene>
<dbReference type="InterPro" id="IPR020471">
    <property type="entry name" value="AKR"/>
</dbReference>
<feature type="binding site" evidence="6">
    <location>
        <position position="110"/>
    </location>
    <ligand>
        <name>substrate</name>
    </ligand>
</feature>
<organism evidence="9 10">
    <name type="scientific">Allopusillimonas soli</name>
    <dbReference type="NCBI Taxonomy" id="659016"/>
    <lineage>
        <taxon>Bacteria</taxon>
        <taxon>Pseudomonadati</taxon>
        <taxon>Pseudomonadota</taxon>
        <taxon>Betaproteobacteria</taxon>
        <taxon>Burkholderiales</taxon>
        <taxon>Alcaligenaceae</taxon>
        <taxon>Allopusillimonas</taxon>
    </lineage>
</organism>
<feature type="domain" description="NADP-dependent oxidoreductase" evidence="8">
    <location>
        <begin position="19"/>
        <end position="262"/>
    </location>
</feature>
<evidence type="ECO:0000313" key="9">
    <source>
        <dbReference type="EMBL" id="NYT37514.1"/>
    </source>
</evidence>
<dbReference type="PANTHER" id="PTHR43827">
    <property type="entry name" value="2,5-DIKETO-D-GLUCONIC ACID REDUCTASE"/>
    <property type="match status" value="1"/>
</dbReference>
<dbReference type="InterPro" id="IPR023210">
    <property type="entry name" value="NADP_OxRdtase_dom"/>
</dbReference>
<evidence type="ECO:0000256" key="1">
    <source>
        <dbReference type="ARBA" id="ARBA00007905"/>
    </source>
</evidence>
<dbReference type="Gene3D" id="3.20.20.100">
    <property type="entry name" value="NADP-dependent oxidoreductase domain"/>
    <property type="match status" value="1"/>
</dbReference>
<accession>A0A853F9Z4</accession>
<comment type="catalytic activity">
    <reaction evidence="4">
        <text>hydroxyacetone + NADP(+) = methylglyoxal + NADPH + H(+)</text>
        <dbReference type="Rhea" id="RHEA:27986"/>
        <dbReference type="ChEBI" id="CHEBI:15378"/>
        <dbReference type="ChEBI" id="CHEBI:17158"/>
        <dbReference type="ChEBI" id="CHEBI:27957"/>
        <dbReference type="ChEBI" id="CHEBI:57783"/>
        <dbReference type="ChEBI" id="CHEBI:58349"/>
    </reaction>
</comment>
<evidence type="ECO:0000313" key="10">
    <source>
        <dbReference type="Proteomes" id="UP000580517"/>
    </source>
</evidence>
<dbReference type="PRINTS" id="PR00069">
    <property type="entry name" value="ALDKETRDTASE"/>
</dbReference>
<dbReference type="InterPro" id="IPR018170">
    <property type="entry name" value="Aldo/ket_reductase_CS"/>
</dbReference>
<proteinExistence type="inferred from homology"/>
<evidence type="ECO:0000256" key="4">
    <source>
        <dbReference type="ARBA" id="ARBA00049445"/>
    </source>
</evidence>
<dbReference type="GO" id="GO:0016616">
    <property type="term" value="F:oxidoreductase activity, acting on the CH-OH group of donors, NAD or NADP as acceptor"/>
    <property type="evidence" value="ECO:0007669"/>
    <property type="project" value="UniProtKB-ARBA"/>
</dbReference>
<dbReference type="PROSITE" id="PS00063">
    <property type="entry name" value="ALDOKETO_REDUCTASE_3"/>
    <property type="match status" value="1"/>
</dbReference>
<dbReference type="SUPFAM" id="SSF51430">
    <property type="entry name" value="NAD(P)-linked oxidoreductase"/>
    <property type="match status" value="1"/>
</dbReference>
<dbReference type="InterPro" id="IPR036812">
    <property type="entry name" value="NAD(P)_OxRdtase_dom_sf"/>
</dbReference>
<name>A0A853F9Z4_9BURK</name>
<evidence type="ECO:0000256" key="7">
    <source>
        <dbReference type="PIRSR" id="PIRSR000097-3"/>
    </source>
</evidence>
<evidence type="ECO:0000259" key="8">
    <source>
        <dbReference type="Pfam" id="PF00248"/>
    </source>
</evidence>
<feature type="active site" description="Proton donor" evidence="5">
    <location>
        <position position="52"/>
    </location>
</feature>
<evidence type="ECO:0000256" key="6">
    <source>
        <dbReference type="PIRSR" id="PIRSR000097-2"/>
    </source>
</evidence>
<keyword evidence="2" id="KW-0521">NADP</keyword>
<dbReference type="RefSeq" id="WP_129969350.1">
    <property type="nucleotide sequence ID" value="NZ_JACCEW010000003.1"/>
</dbReference>
<comment type="similarity">
    <text evidence="1">Belongs to the aldo/keto reductase family.</text>
</comment>
<comment type="caution">
    <text evidence="9">The sequence shown here is derived from an EMBL/GenBank/DDBJ whole genome shotgun (WGS) entry which is preliminary data.</text>
</comment>
<dbReference type="PIRSF" id="PIRSF000097">
    <property type="entry name" value="AKR"/>
    <property type="match status" value="1"/>
</dbReference>
<dbReference type="PROSITE" id="PS00062">
    <property type="entry name" value="ALDOKETO_REDUCTASE_2"/>
    <property type="match status" value="1"/>
</dbReference>
<dbReference type="PROSITE" id="PS00798">
    <property type="entry name" value="ALDOKETO_REDUCTASE_1"/>
    <property type="match status" value="1"/>
</dbReference>
<protein>
    <submittedName>
        <fullName evidence="9">Aldo/keto reductase</fullName>
    </submittedName>
</protein>
<reference evidence="9 10" key="1">
    <citation type="submission" date="2020-07" db="EMBL/GenBank/DDBJ databases">
        <title>Taxonomic revisions and descriptions of new bacterial species based on genomic comparisons in the high-G+C-content subgroup of the family Alcaligenaceae.</title>
        <authorList>
            <person name="Szabo A."/>
            <person name="Felfoldi T."/>
        </authorList>
    </citation>
    <scope>NUCLEOTIDE SEQUENCE [LARGE SCALE GENOMIC DNA]</scope>
    <source>
        <strain evidence="9 10">DSM 25264</strain>
    </source>
</reference>